<dbReference type="Pfam" id="PF00528">
    <property type="entry name" value="BPD_transp_1"/>
    <property type="match status" value="1"/>
</dbReference>
<evidence type="ECO:0000313" key="11">
    <source>
        <dbReference type="EMBL" id="OXC80089.1"/>
    </source>
</evidence>
<evidence type="ECO:0000256" key="3">
    <source>
        <dbReference type="ARBA" id="ARBA00022448"/>
    </source>
</evidence>
<evidence type="ECO:0000256" key="7">
    <source>
        <dbReference type="ARBA" id="ARBA00022989"/>
    </source>
</evidence>
<organism evidence="11 12">
    <name type="scientific">Caballeronia sordidicola</name>
    <name type="common">Burkholderia sordidicola</name>
    <dbReference type="NCBI Taxonomy" id="196367"/>
    <lineage>
        <taxon>Bacteria</taxon>
        <taxon>Pseudomonadati</taxon>
        <taxon>Pseudomonadota</taxon>
        <taxon>Betaproteobacteria</taxon>
        <taxon>Burkholderiales</taxon>
        <taxon>Burkholderiaceae</taxon>
        <taxon>Caballeronia</taxon>
    </lineage>
</organism>
<dbReference type="AlphaFoldDB" id="A0A226XAG2"/>
<feature type="domain" description="ABC transmembrane type-1" evidence="10">
    <location>
        <begin position="25"/>
        <end position="214"/>
    </location>
</feature>
<dbReference type="PROSITE" id="PS50928">
    <property type="entry name" value="ABC_TM1"/>
    <property type="match status" value="1"/>
</dbReference>
<evidence type="ECO:0000259" key="10">
    <source>
        <dbReference type="PROSITE" id="PS50928"/>
    </source>
</evidence>
<dbReference type="OrthoDB" id="9814902at2"/>
<dbReference type="GO" id="GO:0043190">
    <property type="term" value="C:ATP-binding cassette (ABC) transporter complex"/>
    <property type="evidence" value="ECO:0007669"/>
    <property type="project" value="InterPro"/>
</dbReference>
<keyword evidence="8 9" id="KW-0472">Membrane</keyword>
<dbReference type="GO" id="GO:0022857">
    <property type="term" value="F:transmembrane transporter activity"/>
    <property type="evidence" value="ECO:0007669"/>
    <property type="project" value="InterPro"/>
</dbReference>
<sequence length="224" mass="24407">MNSVANLGHNWLTAFEQLPALLIGLQYTAIVSICSFLAALAVGLLVALVRLSSIHWIRNVAFFYIQVFRSLSVYVYILFIYFGIAAFMNVDLDPIGAAIIALTLLNSAYIAEIFRSAIQAIDPGQREAALCLGMSGTKAFQVVLLPQAFRLALPALVNQLTVIIKDSSIVGVIGVADTTYEAAQVANVTYLQFEMFTVVGAIYIAVVLTLSHFAGYLERHLRIS</sequence>
<feature type="transmembrane region" description="Helical" evidence="9">
    <location>
        <begin position="20"/>
        <end position="49"/>
    </location>
</feature>
<dbReference type="PANTHER" id="PTHR30614">
    <property type="entry name" value="MEMBRANE COMPONENT OF AMINO ACID ABC TRANSPORTER"/>
    <property type="match status" value="1"/>
</dbReference>
<accession>A0A226XAG2</accession>
<dbReference type="SUPFAM" id="SSF161098">
    <property type="entry name" value="MetI-like"/>
    <property type="match status" value="1"/>
</dbReference>
<evidence type="ECO:0000256" key="2">
    <source>
        <dbReference type="ARBA" id="ARBA00010072"/>
    </source>
</evidence>
<dbReference type="EMBL" id="MTHB01000024">
    <property type="protein sequence ID" value="OXC80089.1"/>
    <property type="molecule type" value="Genomic_DNA"/>
</dbReference>
<dbReference type="Gene3D" id="1.10.3720.10">
    <property type="entry name" value="MetI-like"/>
    <property type="match status" value="1"/>
</dbReference>
<dbReference type="InterPro" id="IPR010065">
    <property type="entry name" value="AA_ABC_transptr_permease_3TM"/>
</dbReference>
<feature type="transmembrane region" description="Helical" evidence="9">
    <location>
        <begin position="94"/>
        <end position="117"/>
    </location>
</feature>
<dbReference type="Proteomes" id="UP000214720">
    <property type="component" value="Unassembled WGS sequence"/>
</dbReference>
<keyword evidence="3 9" id="KW-0813">Transport</keyword>
<feature type="transmembrane region" description="Helical" evidence="9">
    <location>
        <begin position="195"/>
        <end position="217"/>
    </location>
</feature>
<evidence type="ECO:0000256" key="9">
    <source>
        <dbReference type="RuleBase" id="RU363032"/>
    </source>
</evidence>
<dbReference type="InterPro" id="IPR000515">
    <property type="entry name" value="MetI-like"/>
</dbReference>
<name>A0A226XAG2_CABSO</name>
<feature type="transmembrane region" description="Helical" evidence="9">
    <location>
        <begin position="129"/>
        <end position="149"/>
    </location>
</feature>
<dbReference type="GO" id="GO:0006865">
    <property type="term" value="P:amino acid transport"/>
    <property type="evidence" value="ECO:0007669"/>
    <property type="project" value="UniProtKB-KW"/>
</dbReference>
<dbReference type="InterPro" id="IPR043429">
    <property type="entry name" value="ArtM/GltK/GlnP/TcyL/YhdX-like"/>
</dbReference>
<comment type="similarity">
    <text evidence="2">Belongs to the binding-protein-dependent transport system permease family. HisMQ subfamily.</text>
</comment>
<dbReference type="CDD" id="cd06261">
    <property type="entry name" value="TM_PBP2"/>
    <property type="match status" value="1"/>
</dbReference>
<proteinExistence type="inferred from homology"/>
<comment type="subcellular location">
    <subcellularLocation>
        <location evidence="1">Cell inner membrane</location>
        <topology evidence="1">Multi-pass membrane protein</topology>
    </subcellularLocation>
    <subcellularLocation>
        <location evidence="9">Cell membrane</location>
        <topology evidence="9">Multi-pass membrane protein</topology>
    </subcellularLocation>
</comment>
<evidence type="ECO:0000256" key="6">
    <source>
        <dbReference type="ARBA" id="ARBA00022970"/>
    </source>
</evidence>
<feature type="transmembrane region" description="Helical" evidence="9">
    <location>
        <begin position="61"/>
        <end position="88"/>
    </location>
</feature>
<dbReference type="PANTHER" id="PTHR30614:SF0">
    <property type="entry name" value="L-CYSTINE TRANSPORT SYSTEM PERMEASE PROTEIN TCYL"/>
    <property type="match status" value="1"/>
</dbReference>
<keyword evidence="4" id="KW-1003">Cell membrane</keyword>
<evidence type="ECO:0000256" key="8">
    <source>
        <dbReference type="ARBA" id="ARBA00023136"/>
    </source>
</evidence>
<comment type="caution">
    <text evidence="11">The sequence shown here is derived from an EMBL/GenBank/DDBJ whole genome shotgun (WGS) entry which is preliminary data.</text>
</comment>
<reference evidence="12" key="1">
    <citation type="submission" date="2017-01" db="EMBL/GenBank/DDBJ databases">
        <title>Genome Analysis of Deinococcus marmoris KOPRI26562.</title>
        <authorList>
            <person name="Kim J.H."/>
            <person name="Oh H.-M."/>
        </authorList>
    </citation>
    <scope>NUCLEOTIDE SEQUENCE [LARGE SCALE GENOMIC DNA]</scope>
    <source>
        <strain evidence="12">PAMC 26633</strain>
    </source>
</reference>
<dbReference type="InterPro" id="IPR035906">
    <property type="entry name" value="MetI-like_sf"/>
</dbReference>
<keyword evidence="6" id="KW-0029">Amino-acid transport</keyword>
<evidence type="ECO:0000256" key="1">
    <source>
        <dbReference type="ARBA" id="ARBA00004429"/>
    </source>
</evidence>
<keyword evidence="5 9" id="KW-0812">Transmembrane</keyword>
<evidence type="ECO:0000256" key="5">
    <source>
        <dbReference type="ARBA" id="ARBA00022692"/>
    </source>
</evidence>
<keyword evidence="7 9" id="KW-1133">Transmembrane helix</keyword>
<protein>
    <submittedName>
        <fullName evidence="11">Amino acid ABC transporter, permease protein</fullName>
    </submittedName>
</protein>
<dbReference type="RefSeq" id="WP_089159260.1">
    <property type="nucleotide sequence ID" value="NZ_MTHB01000024.1"/>
</dbReference>
<dbReference type="NCBIfam" id="TIGR01726">
    <property type="entry name" value="HEQRo_perm_3TM"/>
    <property type="match status" value="1"/>
</dbReference>
<evidence type="ECO:0000256" key="4">
    <source>
        <dbReference type="ARBA" id="ARBA00022475"/>
    </source>
</evidence>
<evidence type="ECO:0000313" key="12">
    <source>
        <dbReference type="Proteomes" id="UP000214720"/>
    </source>
</evidence>
<gene>
    <name evidence="11" type="ORF">BSU04_03505</name>
</gene>